<dbReference type="PANTHER" id="PTHR14614:SF130">
    <property type="entry name" value="PROTEIN-LYSINE N-METHYLTRANSFERASE EEF2KMT"/>
    <property type="match status" value="1"/>
</dbReference>
<dbReference type="EMBL" id="WJQU01000003">
    <property type="protein sequence ID" value="KAJ6638668.1"/>
    <property type="molecule type" value="Genomic_DNA"/>
</dbReference>
<evidence type="ECO:0000313" key="2">
    <source>
        <dbReference type="Proteomes" id="UP001151699"/>
    </source>
</evidence>
<sequence>MGKISETELDRQLDVIEAEFLCSKPIELIEWKDVLHPDNMTLSAQNKLMSKTINSSEFKSRKTKLSHRLRFLRHIIDTLERQNVDIEDGLYEIYTNLLQNSDNEVEFCKIYKLIEFQTSVCLPHSDEIIKHGTTGFYTWEASCALSEWALANMDQFKGKQILELGCGTGLCGFVIHRTCDPKFIYLTDGNEMVFNELIKTRDINYVEKGAQNLDIQMLDWYKINESKLVETFTPDVIIAADIIYDNTLFEPLSRTIETFFNKSKNCKLYMACTVRNEDTINEFLNILDAMRFKRSEEEPVAPTHIYYNNATPIKIFSFVK</sequence>
<dbReference type="SUPFAM" id="SSF53335">
    <property type="entry name" value="S-adenosyl-L-methionine-dependent methyltransferases"/>
    <property type="match status" value="1"/>
</dbReference>
<dbReference type="Gene3D" id="3.40.50.150">
    <property type="entry name" value="Vaccinia Virus protein VP39"/>
    <property type="match status" value="1"/>
</dbReference>
<proteinExistence type="predicted"/>
<keyword evidence="2" id="KW-1185">Reference proteome</keyword>
<dbReference type="PANTHER" id="PTHR14614">
    <property type="entry name" value="HEPATOCELLULAR CARCINOMA-ASSOCIATED ANTIGEN"/>
    <property type="match status" value="1"/>
</dbReference>
<dbReference type="InterPro" id="IPR029063">
    <property type="entry name" value="SAM-dependent_MTases_sf"/>
</dbReference>
<gene>
    <name evidence="1" type="primary">Eef2kmt</name>
    <name evidence="1" type="ORF">Bhyg_11405</name>
</gene>
<evidence type="ECO:0000313" key="1">
    <source>
        <dbReference type="EMBL" id="KAJ6638668.1"/>
    </source>
</evidence>
<accession>A0A9Q0S069</accession>
<dbReference type="GO" id="GO:0032991">
    <property type="term" value="C:protein-containing complex"/>
    <property type="evidence" value="ECO:0007669"/>
    <property type="project" value="TreeGrafter"/>
</dbReference>
<reference evidence="1" key="1">
    <citation type="submission" date="2022-07" db="EMBL/GenBank/DDBJ databases">
        <authorList>
            <person name="Trinca V."/>
            <person name="Uliana J.V.C."/>
            <person name="Torres T.T."/>
            <person name="Ward R.J."/>
            <person name="Monesi N."/>
        </authorList>
    </citation>
    <scope>NUCLEOTIDE SEQUENCE</scope>
    <source>
        <strain evidence="1">HSMRA1968</strain>
        <tissue evidence="1">Whole embryos</tissue>
    </source>
</reference>
<comment type="caution">
    <text evidence="1">The sequence shown here is derived from an EMBL/GenBank/DDBJ whole genome shotgun (WGS) entry which is preliminary data.</text>
</comment>
<dbReference type="OrthoDB" id="194386at2759"/>
<name>A0A9Q0S069_9DIPT</name>
<protein>
    <submittedName>
        <fullName evidence="1">Protein-lysine N-methyltransferase EEF2KMT</fullName>
    </submittedName>
</protein>
<dbReference type="Proteomes" id="UP001151699">
    <property type="component" value="Chromosome X"/>
</dbReference>
<dbReference type="AlphaFoldDB" id="A0A9Q0S069"/>
<dbReference type="Pfam" id="PF10294">
    <property type="entry name" value="Methyltransf_16"/>
    <property type="match status" value="1"/>
</dbReference>
<dbReference type="CDD" id="cd02440">
    <property type="entry name" value="AdoMet_MTases"/>
    <property type="match status" value="1"/>
</dbReference>
<organism evidence="1 2">
    <name type="scientific">Pseudolycoriella hygida</name>
    <dbReference type="NCBI Taxonomy" id="35572"/>
    <lineage>
        <taxon>Eukaryota</taxon>
        <taxon>Metazoa</taxon>
        <taxon>Ecdysozoa</taxon>
        <taxon>Arthropoda</taxon>
        <taxon>Hexapoda</taxon>
        <taxon>Insecta</taxon>
        <taxon>Pterygota</taxon>
        <taxon>Neoptera</taxon>
        <taxon>Endopterygota</taxon>
        <taxon>Diptera</taxon>
        <taxon>Nematocera</taxon>
        <taxon>Sciaroidea</taxon>
        <taxon>Sciaridae</taxon>
        <taxon>Pseudolycoriella</taxon>
    </lineage>
</organism>
<dbReference type="InterPro" id="IPR019410">
    <property type="entry name" value="Methyltransf_16"/>
</dbReference>